<proteinExistence type="predicted"/>
<protein>
    <submittedName>
        <fullName evidence="1">Uncharacterized protein</fullName>
    </submittedName>
</protein>
<evidence type="ECO:0000313" key="1">
    <source>
        <dbReference type="EMBL" id="KAG8232262.1"/>
    </source>
</evidence>
<dbReference type="Gene3D" id="3.60.10.10">
    <property type="entry name" value="Endonuclease/exonuclease/phosphatase"/>
    <property type="match status" value="1"/>
</dbReference>
<evidence type="ECO:0000313" key="2">
    <source>
        <dbReference type="Proteomes" id="UP000792457"/>
    </source>
</evidence>
<dbReference type="Proteomes" id="UP000792457">
    <property type="component" value="Unassembled WGS sequence"/>
</dbReference>
<dbReference type="AlphaFoldDB" id="A0A8K0KC57"/>
<gene>
    <name evidence="1" type="ORF">J437_LFUL011749</name>
</gene>
<organism evidence="1 2">
    <name type="scientific">Ladona fulva</name>
    <name type="common">Scarce chaser dragonfly</name>
    <name type="synonym">Libellula fulva</name>
    <dbReference type="NCBI Taxonomy" id="123851"/>
    <lineage>
        <taxon>Eukaryota</taxon>
        <taxon>Metazoa</taxon>
        <taxon>Ecdysozoa</taxon>
        <taxon>Arthropoda</taxon>
        <taxon>Hexapoda</taxon>
        <taxon>Insecta</taxon>
        <taxon>Pterygota</taxon>
        <taxon>Palaeoptera</taxon>
        <taxon>Odonata</taxon>
        <taxon>Epiprocta</taxon>
        <taxon>Anisoptera</taxon>
        <taxon>Libelluloidea</taxon>
        <taxon>Libellulidae</taxon>
        <taxon>Ladona</taxon>
    </lineage>
</organism>
<name>A0A8K0KC57_LADFU</name>
<keyword evidence="2" id="KW-1185">Reference proteome</keyword>
<accession>A0A8K0KC57</accession>
<comment type="caution">
    <text evidence="1">The sequence shown here is derived from an EMBL/GenBank/DDBJ whole genome shotgun (WGS) entry which is preliminary data.</text>
</comment>
<reference evidence="1" key="1">
    <citation type="submission" date="2013-04" db="EMBL/GenBank/DDBJ databases">
        <authorList>
            <person name="Qu J."/>
            <person name="Murali S.C."/>
            <person name="Bandaranaike D."/>
            <person name="Bellair M."/>
            <person name="Blankenburg K."/>
            <person name="Chao H."/>
            <person name="Dinh H."/>
            <person name="Doddapaneni H."/>
            <person name="Downs B."/>
            <person name="Dugan-Rocha S."/>
            <person name="Elkadiri S."/>
            <person name="Gnanaolivu R.D."/>
            <person name="Hernandez B."/>
            <person name="Javaid M."/>
            <person name="Jayaseelan J.C."/>
            <person name="Lee S."/>
            <person name="Li M."/>
            <person name="Ming W."/>
            <person name="Munidasa M."/>
            <person name="Muniz J."/>
            <person name="Nguyen L."/>
            <person name="Ongeri F."/>
            <person name="Osuji N."/>
            <person name="Pu L.-L."/>
            <person name="Puazo M."/>
            <person name="Qu C."/>
            <person name="Quiroz J."/>
            <person name="Raj R."/>
            <person name="Weissenberger G."/>
            <person name="Xin Y."/>
            <person name="Zou X."/>
            <person name="Han Y."/>
            <person name="Richards S."/>
            <person name="Worley K."/>
            <person name="Muzny D."/>
            <person name="Gibbs R."/>
        </authorList>
    </citation>
    <scope>NUCLEOTIDE SEQUENCE</scope>
    <source>
        <strain evidence="1">Sampled in the wild</strain>
    </source>
</reference>
<dbReference type="OrthoDB" id="2304183at2759"/>
<dbReference type="SUPFAM" id="SSF56219">
    <property type="entry name" value="DNase I-like"/>
    <property type="match status" value="1"/>
</dbReference>
<reference evidence="1" key="2">
    <citation type="submission" date="2017-10" db="EMBL/GenBank/DDBJ databases">
        <title>Ladona fulva Genome sequencing and assembly.</title>
        <authorList>
            <person name="Murali S."/>
            <person name="Richards S."/>
            <person name="Bandaranaike D."/>
            <person name="Bellair M."/>
            <person name="Blankenburg K."/>
            <person name="Chao H."/>
            <person name="Dinh H."/>
            <person name="Doddapaneni H."/>
            <person name="Dugan-Rocha S."/>
            <person name="Elkadiri S."/>
            <person name="Gnanaolivu R."/>
            <person name="Hernandez B."/>
            <person name="Skinner E."/>
            <person name="Javaid M."/>
            <person name="Lee S."/>
            <person name="Li M."/>
            <person name="Ming W."/>
            <person name="Munidasa M."/>
            <person name="Muniz J."/>
            <person name="Nguyen L."/>
            <person name="Hughes D."/>
            <person name="Osuji N."/>
            <person name="Pu L.-L."/>
            <person name="Puazo M."/>
            <person name="Qu C."/>
            <person name="Quiroz J."/>
            <person name="Raj R."/>
            <person name="Weissenberger G."/>
            <person name="Xin Y."/>
            <person name="Zou X."/>
            <person name="Han Y."/>
            <person name="Worley K."/>
            <person name="Muzny D."/>
            <person name="Gibbs R."/>
        </authorList>
    </citation>
    <scope>NUCLEOTIDE SEQUENCE</scope>
    <source>
        <strain evidence="1">Sampled in the wild</strain>
    </source>
</reference>
<dbReference type="EMBL" id="KZ308608">
    <property type="protein sequence ID" value="KAG8232262.1"/>
    <property type="molecule type" value="Genomic_DNA"/>
</dbReference>
<dbReference type="InterPro" id="IPR036691">
    <property type="entry name" value="Endo/exonu/phosph_ase_sf"/>
</dbReference>
<sequence length="111" mass="12695">MVSGHSKPSEFCTHYNREKNYYLSLFLPNFKIIRKDRDEAGGGVAIAIRKKIPFHIISLPIFKSLEIIGISLKINNSPYIAYSTYIPCQSKTALNELQQTKRTNIFSSKIQ</sequence>
<feature type="non-terminal residue" evidence="1">
    <location>
        <position position="1"/>
    </location>
</feature>